<keyword evidence="2" id="KW-0547">Nucleotide-binding</keyword>
<dbReference type="STRING" id="684552.SAMN04489719_1445"/>
<evidence type="ECO:0000259" key="5">
    <source>
        <dbReference type="PROSITE" id="PS50893"/>
    </source>
</evidence>
<dbReference type="InterPro" id="IPR027417">
    <property type="entry name" value="P-loop_NTPase"/>
</dbReference>
<dbReference type="PANTHER" id="PTHR19211">
    <property type="entry name" value="ATP-BINDING TRANSPORT PROTEIN-RELATED"/>
    <property type="match status" value="1"/>
</dbReference>
<dbReference type="SMART" id="SM00382">
    <property type="entry name" value="AAA"/>
    <property type="match status" value="2"/>
</dbReference>
<sequence length="556" mass="57758">MAHPAIALSRVSFRWPDGTVALDGLTGSLGHGTTGLVGRNGAGKSTLLRLIAGDLAPASGELVVRGSVATLPQQLALGPGTVADALGIADVLGAIAAIEAGDVAQHRFDAVGDRWGIEAEALAELAALGLAGDADLLARPIATLSGGEAVLVGLAAIRLQRADIALLDEPTNNLDAAASARLHDAVGGWRGTLVVVSHDVALLERVDRIAELHGAGLRTFDGPYSAYRAAIAAEQAAAARGVRDAEALVRRERRDRIEATERRQRAEAAGRRVRLSGGIPTIFANAMQNAAERTTARSGALHSGREASAAAALDEARARVRDEGAIRIALPDTRVPAGRDVLGLVLADGTDVAVRGPERIALTGANGAGKSTLLEAIAGRGSTVLGSTDAAGDGSAAGDGFAAGTGRPAALAEVTHRIRHTALLPQRIRFDDDGATLIEAVRETAPARTPLEVRAQLARFLFRGARAEQRVQELSGGERFRLALARLLLADPAPQLLLLDEPTNSLDLDSIDRLVEALAAYEGALVVVSHDAAFLDRLGITRRWHLEGGRLTDRPA</sequence>
<dbReference type="GO" id="GO:0005524">
    <property type="term" value="F:ATP binding"/>
    <property type="evidence" value="ECO:0007669"/>
    <property type="project" value="UniProtKB-KW"/>
</dbReference>
<evidence type="ECO:0000256" key="4">
    <source>
        <dbReference type="SAM" id="Coils"/>
    </source>
</evidence>
<evidence type="ECO:0000313" key="6">
    <source>
        <dbReference type="EMBL" id="SDS05977.1"/>
    </source>
</evidence>
<protein>
    <submittedName>
        <fullName evidence="6">ATPase components of ABC transporters with duplicated ATPase domains</fullName>
    </submittedName>
</protein>
<dbReference type="InterPro" id="IPR003593">
    <property type="entry name" value="AAA+_ATPase"/>
</dbReference>
<dbReference type="InterPro" id="IPR050611">
    <property type="entry name" value="ABCF"/>
</dbReference>
<dbReference type="RefSeq" id="WP_092666385.1">
    <property type="nucleotide sequence ID" value="NZ_LT629734.1"/>
</dbReference>
<dbReference type="Pfam" id="PF00005">
    <property type="entry name" value="ABC_tran"/>
    <property type="match status" value="2"/>
</dbReference>
<dbReference type="AlphaFoldDB" id="A0A1H1P461"/>
<organism evidence="6 7">
    <name type="scientific">Agrococcus carbonis</name>
    <dbReference type="NCBI Taxonomy" id="684552"/>
    <lineage>
        <taxon>Bacteria</taxon>
        <taxon>Bacillati</taxon>
        <taxon>Actinomycetota</taxon>
        <taxon>Actinomycetes</taxon>
        <taxon>Micrococcales</taxon>
        <taxon>Microbacteriaceae</taxon>
        <taxon>Agrococcus</taxon>
    </lineage>
</organism>
<evidence type="ECO:0000256" key="1">
    <source>
        <dbReference type="ARBA" id="ARBA00022737"/>
    </source>
</evidence>
<feature type="domain" description="ABC transporter" evidence="5">
    <location>
        <begin position="6"/>
        <end position="239"/>
    </location>
</feature>
<dbReference type="PANTHER" id="PTHR19211:SF6">
    <property type="entry name" value="BLL7188 PROTEIN"/>
    <property type="match status" value="1"/>
</dbReference>
<keyword evidence="3" id="KW-0067">ATP-binding</keyword>
<dbReference type="InterPro" id="IPR003439">
    <property type="entry name" value="ABC_transporter-like_ATP-bd"/>
</dbReference>
<dbReference type="PROSITE" id="PS50893">
    <property type="entry name" value="ABC_TRANSPORTER_2"/>
    <property type="match status" value="1"/>
</dbReference>
<evidence type="ECO:0000313" key="7">
    <source>
        <dbReference type="Proteomes" id="UP000199649"/>
    </source>
</evidence>
<dbReference type="Gene3D" id="3.40.50.300">
    <property type="entry name" value="P-loop containing nucleotide triphosphate hydrolases"/>
    <property type="match status" value="2"/>
</dbReference>
<name>A0A1H1P461_9MICO</name>
<reference evidence="7" key="1">
    <citation type="submission" date="2016-10" db="EMBL/GenBank/DDBJ databases">
        <authorList>
            <person name="Varghese N."/>
            <person name="Submissions S."/>
        </authorList>
    </citation>
    <scope>NUCLEOTIDE SEQUENCE [LARGE SCALE GENOMIC DNA]</scope>
    <source>
        <strain evidence="7">DSM 22965</strain>
    </source>
</reference>
<feature type="coiled-coil region" evidence="4">
    <location>
        <begin position="242"/>
        <end position="269"/>
    </location>
</feature>
<evidence type="ECO:0000256" key="2">
    <source>
        <dbReference type="ARBA" id="ARBA00022741"/>
    </source>
</evidence>
<dbReference type="SUPFAM" id="SSF52540">
    <property type="entry name" value="P-loop containing nucleoside triphosphate hydrolases"/>
    <property type="match status" value="2"/>
</dbReference>
<keyword evidence="1" id="KW-0677">Repeat</keyword>
<proteinExistence type="predicted"/>
<gene>
    <name evidence="6" type="ORF">SAMN04489719_1445</name>
</gene>
<accession>A0A1H1P461</accession>
<dbReference type="EMBL" id="LT629734">
    <property type="protein sequence ID" value="SDS05977.1"/>
    <property type="molecule type" value="Genomic_DNA"/>
</dbReference>
<keyword evidence="4" id="KW-0175">Coiled coil</keyword>
<keyword evidence="7" id="KW-1185">Reference proteome</keyword>
<evidence type="ECO:0000256" key="3">
    <source>
        <dbReference type="ARBA" id="ARBA00022840"/>
    </source>
</evidence>
<dbReference type="GO" id="GO:0016887">
    <property type="term" value="F:ATP hydrolysis activity"/>
    <property type="evidence" value="ECO:0007669"/>
    <property type="project" value="InterPro"/>
</dbReference>
<dbReference type="OrthoDB" id="3239744at2"/>
<dbReference type="Proteomes" id="UP000199649">
    <property type="component" value="Chromosome I"/>
</dbReference>